<dbReference type="Proteomes" id="UP000054721">
    <property type="component" value="Unassembled WGS sequence"/>
</dbReference>
<keyword evidence="4" id="KW-1185">Reference proteome</keyword>
<comment type="similarity">
    <text evidence="1">Belongs to the SMG9 family.</text>
</comment>
<dbReference type="PANTHER" id="PTHR14270:SF0">
    <property type="entry name" value="NONSENSE-MEDIATED MRNA DECAY FACTOR SMG9"/>
    <property type="match status" value="1"/>
</dbReference>
<dbReference type="InterPro" id="IPR027417">
    <property type="entry name" value="P-loop_NTPase"/>
</dbReference>
<dbReference type="SUPFAM" id="SSF52540">
    <property type="entry name" value="P-loop containing nucleoside triphosphate hydrolases"/>
    <property type="match status" value="1"/>
</dbReference>
<dbReference type="PANTHER" id="PTHR14270">
    <property type="entry name" value="NONSENSE-MEDIATED MRNA DECAY FACTOR SMG9"/>
    <property type="match status" value="1"/>
</dbReference>
<evidence type="ECO:0000313" key="3">
    <source>
        <dbReference type="EMBL" id="KRZ62506.1"/>
    </source>
</evidence>
<reference evidence="3 4" key="1">
    <citation type="submission" date="2015-05" db="EMBL/GenBank/DDBJ databases">
        <title>Evolution of Trichinella species and genotypes.</title>
        <authorList>
            <person name="Korhonen P.K."/>
            <person name="Edoardo P."/>
            <person name="Giuseppe L.R."/>
            <person name="Gasser R.B."/>
        </authorList>
    </citation>
    <scope>NUCLEOTIDE SEQUENCE [LARGE SCALE GENOMIC DNA]</scope>
    <source>
        <strain evidence="3">ISS10</strain>
    </source>
</reference>
<dbReference type="Gene3D" id="3.40.50.300">
    <property type="entry name" value="P-loop containing nucleotide triphosphate hydrolases"/>
    <property type="match status" value="1"/>
</dbReference>
<dbReference type="EMBL" id="JYDW01000008">
    <property type="protein sequence ID" value="KRZ62506.1"/>
    <property type="molecule type" value="Genomic_DNA"/>
</dbReference>
<evidence type="ECO:0000256" key="1">
    <source>
        <dbReference type="ARBA" id="ARBA00007712"/>
    </source>
</evidence>
<keyword evidence="2" id="KW-0866">Nonsense-mediated mRNA decay</keyword>
<dbReference type="InterPro" id="IPR039177">
    <property type="entry name" value="SMG9"/>
</dbReference>
<dbReference type="STRING" id="6335.A0A0V1LSJ5"/>
<organism evidence="3 4">
    <name type="scientific">Trichinella nativa</name>
    <dbReference type="NCBI Taxonomy" id="6335"/>
    <lineage>
        <taxon>Eukaryota</taxon>
        <taxon>Metazoa</taxon>
        <taxon>Ecdysozoa</taxon>
        <taxon>Nematoda</taxon>
        <taxon>Enoplea</taxon>
        <taxon>Dorylaimia</taxon>
        <taxon>Trichinellida</taxon>
        <taxon>Trichinellidae</taxon>
        <taxon>Trichinella</taxon>
    </lineage>
</organism>
<dbReference type="GO" id="GO:0000184">
    <property type="term" value="P:nuclear-transcribed mRNA catabolic process, nonsense-mediated decay"/>
    <property type="evidence" value="ECO:0007669"/>
    <property type="project" value="UniProtKB-KW"/>
</dbReference>
<name>A0A0V1LSJ5_9BILA</name>
<dbReference type="AlphaFoldDB" id="A0A0V1LSJ5"/>
<evidence type="ECO:0000256" key="2">
    <source>
        <dbReference type="ARBA" id="ARBA00023161"/>
    </source>
</evidence>
<comment type="caution">
    <text evidence="3">The sequence shown here is derived from an EMBL/GenBank/DDBJ whole genome shotgun (WGS) entry which is preliminary data.</text>
</comment>
<dbReference type="OrthoDB" id="79514at2759"/>
<accession>A0A0V1LSJ5</accession>
<gene>
    <name evidence="3" type="primary">smg9</name>
    <name evidence="3" type="ORF">T02_12908</name>
</gene>
<protein>
    <submittedName>
        <fullName evidence="3">Protein SMG9</fullName>
    </submittedName>
</protein>
<sequence>MKDVSICIEQNFKTVTQRINSSNCSARIEFFLLHVFFCEESSFELMMREKCNMDRRGGRRHGRQFRSSNFTNAVAVRIVEIKFSSHVKMLRYCIFKVEPLTNKEEEDPLLNKPFVLLTKSALRVKCDSAGHNPPSISILKKLLPVKLDSKDNDTVEAILPSIVQTGNQIVVHAYDRQTYEAPKFPTTHGSSNVGMLESDIPASQLWTLYKSENKTSTERVRHFLRSPAAAVPLITENMQWCEQFEDYLDDQCKNFFVVGVIGPRGVGKSTLMSMIGGNYSSDMYRRYKFRPTSKETTESMWYQTAGVQIYVNRHRTILLDSEPIPSIAVMRNSMRTKYRNKSEASNMLTSSANQSLSVAAFLLQVCHLVIVLFESFVDADLMKFLLSAEEMKPTNKLTEQFGKVDRMPHIVFIQNKARGEDFEPDAYLKKSELLKEYTKNTSLNCTCDFSMPKYVFRADREQQLKINLYILPNIKPRGYKPEGISPIDYRCPEYDDLMKDLIEQINYLRKKIISTHVSICAPHLGTHKVIESHRQLQSSVFSLTCCAFCKRWMIIISQYCEQIVFKTYDL</sequence>
<evidence type="ECO:0000313" key="4">
    <source>
        <dbReference type="Proteomes" id="UP000054721"/>
    </source>
</evidence>
<proteinExistence type="inferred from homology"/>